<evidence type="ECO:0000313" key="3">
    <source>
        <dbReference type="Proteomes" id="UP000271624"/>
    </source>
</evidence>
<reference evidence="2" key="1">
    <citation type="submission" date="2018-12" db="EMBL/GenBank/DDBJ databases">
        <authorList>
            <person name="Will S."/>
            <person name="Neumann-Schaal M."/>
            <person name="Henke P."/>
        </authorList>
    </citation>
    <scope>NUCLEOTIDE SEQUENCE</scope>
    <source>
        <strain evidence="2">PCC 7102</strain>
    </source>
</reference>
<dbReference type="InterPro" id="IPR008984">
    <property type="entry name" value="SMAD_FHA_dom_sf"/>
</dbReference>
<gene>
    <name evidence="2" type="ORF">DSM106972_056760</name>
</gene>
<dbReference type="AlphaFoldDB" id="A0A3S1AK48"/>
<dbReference type="RefSeq" id="WP_127083941.1">
    <property type="nucleotide sequence ID" value="NZ_RSCL01000015.1"/>
</dbReference>
<reference evidence="2" key="2">
    <citation type="journal article" date="2019" name="Genome Biol. Evol.">
        <title>Day and night: Metabolic profiles and evolutionary relationships of six axenic non-marine cyanobacteria.</title>
        <authorList>
            <person name="Will S.E."/>
            <person name="Henke P."/>
            <person name="Boedeker C."/>
            <person name="Huang S."/>
            <person name="Brinkmann H."/>
            <person name="Rohde M."/>
            <person name="Jarek M."/>
            <person name="Friedl T."/>
            <person name="Seufert S."/>
            <person name="Schumacher M."/>
            <person name="Overmann J."/>
            <person name="Neumann-Schaal M."/>
            <person name="Petersen J."/>
        </authorList>
    </citation>
    <scope>NUCLEOTIDE SEQUENCE [LARGE SCALE GENOMIC DNA]</scope>
    <source>
        <strain evidence="2">PCC 7102</strain>
    </source>
</reference>
<organism evidence="2 3">
    <name type="scientific">Dulcicalothrix desertica PCC 7102</name>
    <dbReference type="NCBI Taxonomy" id="232991"/>
    <lineage>
        <taxon>Bacteria</taxon>
        <taxon>Bacillati</taxon>
        <taxon>Cyanobacteriota</taxon>
        <taxon>Cyanophyceae</taxon>
        <taxon>Nostocales</taxon>
        <taxon>Calotrichaceae</taxon>
        <taxon>Dulcicalothrix</taxon>
    </lineage>
</organism>
<keyword evidence="3" id="KW-1185">Reference proteome</keyword>
<dbReference type="PROSITE" id="PS50006">
    <property type="entry name" value="FHA_DOMAIN"/>
    <property type="match status" value="1"/>
</dbReference>
<feature type="domain" description="FHA" evidence="1">
    <location>
        <begin position="148"/>
        <end position="204"/>
    </location>
</feature>
<accession>A0A3S1AK48</accession>
<comment type="caution">
    <text evidence="2">The sequence shown here is derived from an EMBL/GenBank/DDBJ whole genome shotgun (WGS) entry which is preliminary data.</text>
</comment>
<dbReference type="Proteomes" id="UP000271624">
    <property type="component" value="Unassembled WGS sequence"/>
</dbReference>
<dbReference type="InterPro" id="IPR000253">
    <property type="entry name" value="FHA_dom"/>
</dbReference>
<name>A0A3S1AK48_9CYAN</name>
<protein>
    <recommendedName>
        <fullName evidence="1">FHA domain-containing protein</fullName>
    </recommendedName>
</protein>
<dbReference type="EMBL" id="RSCL01000015">
    <property type="protein sequence ID" value="RUT02756.1"/>
    <property type="molecule type" value="Genomic_DNA"/>
</dbReference>
<dbReference type="SMART" id="SM00240">
    <property type="entry name" value="FHA"/>
    <property type="match status" value="1"/>
</dbReference>
<dbReference type="Pfam" id="PF00498">
    <property type="entry name" value="FHA"/>
    <property type="match status" value="1"/>
</dbReference>
<dbReference type="Gene3D" id="2.60.200.20">
    <property type="match status" value="1"/>
</dbReference>
<proteinExistence type="predicted"/>
<evidence type="ECO:0000313" key="2">
    <source>
        <dbReference type="EMBL" id="RUT02756.1"/>
    </source>
</evidence>
<evidence type="ECO:0000259" key="1">
    <source>
        <dbReference type="PROSITE" id="PS50006"/>
    </source>
</evidence>
<dbReference type="CDD" id="cd00060">
    <property type="entry name" value="FHA"/>
    <property type="match status" value="1"/>
</dbReference>
<dbReference type="OrthoDB" id="5111283at2"/>
<dbReference type="SUPFAM" id="SSF49879">
    <property type="entry name" value="SMAD/FHA domain"/>
    <property type="match status" value="1"/>
</dbReference>
<sequence length="232" mass="25294">MSTYQCLKGHLSTESDYCSECGAKIQGSIEQVITVNPPDNLPKLAKNAITCPACTAPHDSTSGHFCEICGYNFNTGVHGEVPLIILDSDTISPLPVETPQNVETRHVASLQQKQIEITITVDPALRNAESPEAPNQPPIILRLDKDSNLIGRLSIARGINPEIALNFDSAVSHRHALINRQSDGTFTLRDIDSSNGTVLNTVELMPMVDAVLKDGDEFSLGHWTRIKVRLCN</sequence>